<dbReference type="Proteomes" id="UP001169242">
    <property type="component" value="Unassembled WGS sequence"/>
</dbReference>
<evidence type="ECO:0000313" key="4">
    <source>
        <dbReference type="Proteomes" id="UP001169242"/>
    </source>
</evidence>
<comment type="caution">
    <text evidence="3">The sequence shown here is derived from an EMBL/GenBank/DDBJ whole genome shotgun (WGS) entry which is preliminary data.</text>
</comment>
<evidence type="ECO:0000313" key="3">
    <source>
        <dbReference type="EMBL" id="MDA3734263.1"/>
    </source>
</evidence>
<dbReference type="SMART" id="SM00471">
    <property type="entry name" value="HDc"/>
    <property type="match status" value="1"/>
</dbReference>
<dbReference type="EMBL" id="JAQIFT010000076">
    <property type="protein sequence ID" value="MDA3734263.1"/>
    <property type="molecule type" value="Genomic_DNA"/>
</dbReference>
<sequence>MRLVNIETLKGGEIIGQDIVTSEGGILLRSQSRFKLAYKNRLLERYIYQIYIDDEISKGIIPNEVIPHNVRMRLNQHLDSQFRKIEKLMTINLNDIAPITSSIMNELSHKDVILDILDLQHNDDYTYSHCVNVSIIACALAKKMGFNQDDINKIVTGALLHDIGKIIIPKDILNKPGKLTPDELKVMQSHPQLGYDIIKNDAYLSPISKVIILCHHEREDGRGYPLQKGKDLYVGAKLVAVADVFDALVSTRPYRTGFPISRALSILKQEELNESVIGTLEHIVASYPVGCTVRLNNNCVALVEQNFADDLCRPLLRVIYNLQTRTRENYKCDLRTSPNLEIVEKLPNFMQ</sequence>
<protein>
    <submittedName>
        <fullName evidence="3">HD-GYP domain-containing protein</fullName>
    </submittedName>
</protein>
<name>A0AA42DT38_9FIRM</name>
<accession>A0AA42DT38</accession>
<reference evidence="3" key="1">
    <citation type="journal article" date="2023" name="Int. J. Syst. Evol. Microbiol.">
        <title>&lt;i&gt;Holtiella tumoricola&lt;/i&gt; gen. nov. sp. nov., isolated from a human clinical sample.</title>
        <authorList>
            <person name="Allen-Vercoe E."/>
            <person name="Daigneault M.C."/>
            <person name="Vancuren S.J."/>
            <person name="Cochrane K."/>
            <person name="O'Neal L.L."/>
            <person name="Sankaranarayanan K."/>
            <person name="Lawson P.A."/>
        </authorList>
    </citation>
    <scope>NUCLEOTIDE SEQUENCE</scope>
    <source>
        <strain evidence="3">CC70A</strain>
    </source>
</reference>
<dbReference type="InterPro" id="IPR006675">
    <property type="entry name" value="HDIG_dom"/>
</dbReference>
<organism evidence="3 4">
    <name type="scientific">Holtiella tumoricola</name>
    <dbReference type="NCBI Taxonomy" id="3018743"/>
    <lineage>
        <taxon>Bacteria</taxon>
        <taxon>Bacillati</taxon>
        <taxon>Bacillota</taxon>
        <taxon>Clostridia</taxon>
        <taxon>Lachnospirales</taxon>
        <taxon>Cellulosilyticaceae</taxon>
        <taxon>Holtiella</taxon>
    </lineage>
</organism>
<dbReference type="PANTHER" id="PTHR43155:SF2">
    <property type="entry name" value="CYCLIC DI-GMP PHOSPHODIESTERASE PA4108"/>
    <property type="match status" value="1"/>
</dbReference>
<dbReference type="SUPFAM" id="SSF109604">
    <property type="entry name" value="HD-domain/PDEase-like"/>
    <property type="match status" value="1"/>
</dbReference>
<dbReference type="RefSeq" id="WP_053982506.1">
    <property type="nucleotide sequence ID" value="NZ_JAQIFT010000076.1"/>
</dbReference>
<dbReference type="InterPro" id="IPR037522">
    <property type="entry name" value="HD_GYP_dom"/>
</dbReference>
<gene>
    <name evidence="3" type="ORF">PBV87_22610</name>
</gene>
<dbReference type="PROSITE" id="PS51832">
    <property type="entry name" value="HD_GYP"/>
    <property type="match status" value="1"/>
</dbReference>
<dbReference type="PROSITE" id="PS51831">
    <property type="entry name" value="HD"/>
    <property type="match status" value="1"/>
</dbReference>
<feature type="domain" description="HD-GYP" evidence="2">
    <location>
        <begin position="104"/>
        <end position="299"/>
    </location>
</feature>
<dbReference type="PANTHER" id="PTHR43155">
    <property type="entry name" value="CYCLIC DI-GMP PHOSPHODIESTERASE PA4108-RELATED"/>
    <property type="match status" value="1"/>
</dbReference>
<dbReference type="CDD" id="cd00077">
    <property type="entry name" value="HDc"/>
    <property type="match status" value="1"/>
</dbReference>
<keyword evidence="4" id="KW-1185">Reference proteome</keyword>
<evidence type="ECO:0000259" key="1">
    <source>
        <dbReference type="PROSITE" id="PS51831"/>
    </source>
</evidence>
<dbReference type="AlphaFoldDB" id="A0AA42DT38"/>
<dbReference type="InterPro" id="IPR003607">
    <property type="entry name" value="HD/PDEase_dom"/>
</dbReference>
<dbReference type="InterPro" id="IPR006674">
    <property type="entry name" value="HD_domain"/>
</dbReference>
<dbReference type="NCBIfam" id="TIGR00277">
    <property type="entry name" value="HDIG"/>
    <property type="match status" value="1"/>
</dbReference>
<evidence type="ECO:0000259" key="2">
    <source>
        <dbReference type="PROSITE" id="PS51832"/>
    </source>
</evidence>
<dbReference type="Gene3D" id="1.10.3210.10">
    <property type="entry name" value="Hypothetical protein af1432"/>
    <property type="match status" value="1"/>
</dbReference>
<dbReference type="Pfam" id="PF13487">
    <property type="entry name" value="HD_5"/>
    <property type="match status" value="1"/>
</dbReference>
<feature type="domain" description="HD" evidence="1">
    <location>
        <begin position="126"/>
        <end position="248"/>
    </location>
</feature>
<proteinExistence type="predicted"/>